<dbReference type="EMBL" id="VUMD01000003">
    <property type="protein sequence ID" value="MSS35967.1"/>
    <property type="molecule type" value="Genomic_DNA"/>
</dbReference>
<proteinExistence type="predicted"/>
<comment type="caution">
    <text evidence="1">The sequence shown here is derived from an EMBL/GenBank/DDBJ whole genome shotgun (WGS) entry which is preliminary data.</text>
</comment>
<sequence>MAISLVTQYLPYVDELFSTESKKSLLTNQDLSWTGAHTIKVYKVTTASMNDYGRSGPAAGEWSRYGQVQGLDATTEEFTLTKDRSFTFAIDKLDKDETGGQLAAASALARQVREVVIPEVDTYVYGVMTAGAGQKPAAVALTADNIYTEIIKASNALDNEEVPETGRVIVVTPDVYLLMKQCKDIIMETDIGNDLRLKGVISNLDGANVIKVPKKRLPADFGFMVAHPVACVAPTKLEDYKTHQDPPGISGELVEGRICYDAFVLENKAQAIYYQAVTVASK</sequence>
<reference evidence="1 2" key="1">
    <citation type="submission" date="2019-08" db="EMBL/GenBank/DDBJ databases">
        <title>In-depth cultivation of the pig gut microbiome towards novel bacterial diversity and tailored functional studies.</title>
        <authorList>
            <person name="Wylensek D."/>
            <person name="Hitch T.C.A."/>
            <person name="Clavel T."/>
        </authorList>
    </citation>
    <scope>NUCLEOTIDE SEQUENCE [LARGE SCALE GENOMIC DNA]</scope>
    <source>
        <strain evidence="1 2">WCA-389-WT-23D1</strain>
    </source>
</reference>
<protein>
    <submittedName>
        <fullName evidence="1">Uncharacterized protein</fullName>
    </submittedName>
</protein>
<dbReference type="Proteomes" id="UP000429958">
    <property type="component" value="Unassembled WGS sequence"/>
</dbReference>
<evidence type="ECO:0000313" key="1">
    <source>
        <dbReference type="EMBL" id="MSS35967.1"/>
    </source>
</evidence>
<gene>
    <name evidence="1" type="ORF">FYJ39_05060</name>
</gene>
<evidence type="ECO:0000313" key="2">
    <source>
        <dbReference type="Proteomes" id="UP000429958"/>
    </source>
</evidence>
<keyword evidence="2" id="KW-1185">Reference proteome</keyword>
<dbReference type="AlphaFoldDB" id="A0A7X2NJG0"/>
<accession>A0A7X2NJG0</accession>
<dbReference type="RefSeq" id="WP_154471355.1">
    <property type="nucleotide sequence ID" value="NZ_VUMD01000003.1"/>
</dbReference>
<name>A0A7X2NJG0_9CLOT</name>
<organism evidence="1 2">
    <name type="scientific">Clostridium porci</name>
    <dbReference type="NCBI Taxonomy" id="2605778"/>
    <lineage>
        <taxon>Bacteria</taxon>
        <taxon>Bacillati</taxon>
        <taxon>Bacillota</taxon>
        <taxon>Clostridia</taxon>
        <taxon>Eubacteriales</taxon>
        <taxon>Clostridiaceae</taxon>
        <taxon>Clostridium</taxon>
    </lineage>
</organism>